<name>A0A0W0TGW8_9GAMM</name>
<dbReference type="Proteomes" id="UP000251942">
    <property type="component" value="Unassembled WGS sequence"/>
</dbReference>
<evidence type="ECO:0000313" key="5">
    <source>
        <dbReference type="Proteomes" id="UP000054698"/>
    </source>
</evidence>
<evidence type="ECO:0000313" key="6">
    <source>
        <dbReference type="Proteomes" id="UP000251942"/>
    </source>
</evidence>
<dbReference type="EMBL" id="UASS01000009">
    <property type="protein sequence ID" value="SPX60380.1"/>
    <property type="molecule type" value="Genomic_DNA"/>
</dbReference>
<dbReference type="OrthoDB" id="9842404at2"/>
<evidence type="ECO:0000259" key="2">
    <source>
        <dbReference type="Pfam" id="PF13475"/>
    </source>
</evidence>
<evidence type="ECO:0000256" key="1">
    <source>
        <dbReference type="SAM" id="MobiDB-lite"/>
    </source>
</evidence>
<dbReference type="Pfam" id="PF13475">
    <property type="entry name" value="DUF4116"/>
    <property type="match status" value="2"/>
</dbReference>
<dbReference type="EMBL" id="LNYB01000085">
    <property type="protein sequence ID" value="KTC94823.1"/>
    <property type="molecule type" value="Genomic_DNA"/>
</dbReference>
<feature type="region of interest" description="Disordered" evidence="1">
    <location>
        <begin position="276"/>
        <end position="325"/>
    </location>
</feature>
<proteinExistence type="predicted"/>
<sequence length="325" mass="36167">MKMINTNSTRDEVLDAVAENAFELFNAHLDIQADREIILTALAQNGYILHSLPEDLKNDEEIVLAAVKQQGLALQYASDELRKNERVVLAALAQNGMALKFVLEPLRSKIEIVLAAVSQNGYALQYVPEFKGNKDVVTAAVAQQGEAIEFAGENLQKDERLIEISQFGSFPVLNLLLPLKEKLRNEKNPDLIPAMTTMISSIEAAMVTCRKEFEQFESSPEKLESAQETFISSLNSAIEGANSVLEQQTGWRKMVDDCANRIIDFFKSATKDLFSKKEASPQEAELPKTEASKSRFSFFANPSPVKEEVERLQQTFTPPAEPPQA</sequence>
<dbReference type="Proteomes" id="UP000054698">
    <property type="component" value="Unassembled WGS sequence"/>
</dbReference>
<protein>
    <recommendedName>
        <fullName evidence="2">DUF4116 domain-containing protein</fullName>
    </recommendedName>
</protein>
<dbReference type="AlphaFoldDB" id="A0A0W0TGW8"/>
<feature type="domain" description="DUF4116" evidence="2">
    <location>
        <begin position="34"/>
        <end position="82"/>
    </location>
</feature>
<evidence type="ECO:0000313" key="4">
    <source>
        <dbReference type="EMBL" id="SPX60380.1"/>
    </source>
</evidence>
<feature type="compositionally biased region" description="Basic and acidic residues" evidence="1">
    <location>
        <begin position="276"/>
        <end position="293"/>
    </location>
</feature>
<keyword evidence="5" id="KW-1185">Reference proteome</keyword>
<feature type="domain" description="DUF4116" evidence="2">
    <location>
        <begin position="111"/>
        <end position="156"/>
    </location>
</feature>
<gene>
    <name evidence="3" type="ORF">Lfee_2487</name>
    <name evidence="4" type="ORF">NCTC12022_01104</name>
</gene>
<evidence type="ECO:0000313" key="3">
    <source>
        <dbReference type="EMBL" id="KTC94823.1"/>
    </source>
</evidence>
<reference evidence="4 6" key="2">
    <citation type="submission" date="2018-06" db="EMBL/GenBank/DDBJ databases">
        <authorList>
            <consortium name="Pathogen Informatics"/>
            <person name="Doyle S."/>
        </authorList>
    </citation>
    <scope>NUCLEOTIDE SEQUENCE [LARGE SCALE GENOMIC DNA]</scope>
    <source>
        <strain evidence="4 6">NCTC12022</strain>
    </source>
</reference>
<dbReference type="InterPro" id="IPR025197">
    <property type="entry name" value="DUF4116"/>
</dbReference>
<accession>A0A0W0TGW8</accession>
<dbReference type="PATRIC" id="fig|453.4.peg.2725"/>
<organism evidence="3 5">
    <name type="scientific">Legionella feeleii</name>
    <dbReference type="NCBI Taxonomy" id="453"/>
    <lineage>
        <taxon>Bacteria</taxon>
        <taxon>Pseudomonadati</taxon>
        <taxon>Pseudomonadota</taxon>
        <taxon>Gammaproteobacteria</taxon>
        <taxon>Legionellales</taxon>
        <taxon>Legionellaceae</taxon>
        <taxon>Legionella</taxon>
    </lineage>
</organism>
<reference evidence="3 5" key="1">
    <citation type="submission" date="2015-11" db="EMBL/GenBank/DDBJ databases">
        <title>Genomic analysis of 38 Legionella species identifies large and diverse effector repertoires.</title>
        <authorList>
            <person name="Burstein D."/>
            <person name="Amaro F."/>
            <person name="Zusman T."/>
            <person name="Lifshitz Z."/>
            <person name="Cohen O."/>
            <person name="Gilbert J.A."/>
            <person name="Pupko T."/>
            <person name="Shuman H.A."/>
            <person name="Segal G."/>
        </authorList>
    </citation>
    <scope>NUCLEOTIDE SEQUENCE [LARGE SCALE GENOMIC DNA]</scope>
    <source>
        <strain evidence="3 5">WO-44C</strain>
    </source>
</reference>